<dbReference type="Pfam" id="PF03748">
    <property type="entry name" value="FliL"/>
    <property type="match status" value="1"/>
</dbReference>
<accession>A0A160PIW7</accession>
<keyword evidence="4" id="KW-1003">Cell membrane</keyword>
<comment type="similarity">
    <text evidence="3 10">Belongs to the FliL family.</text>
</comment>
<evidence type="ECO:0000256" key="2">
    <source>
        <dbReference type="ARBA" id="ARBA00004162"/>
    </source>
</evidence>
<keyword evidence="5 10" id="KW-0145">Chemotaxis</keyword>
<comment type="function">
    <text evidence="1 10">Controls the rotational direction of flagella during chemotaxis.</text>
</comment>
<keyword evidence="6 10" id="KW-0812">Transmembrane</keyword>
<keyword evidence="9 10" id="KW-0472">Membrane</keyword>
<sequence>MRPAREPRPIVPNRFADEQQMAKKPKKAPAAEGEEGAAEAPKSKKKLIIIAAAVLLLGGGGGGFFFMKSRAAHADAHGEHAAEKVDPKAQAVFLDVRDMMVNLSPDPGATKANVLKLRVALELKDAKVEATVKPLLPRVEDAFQTYLREIRASDLAGSTGLYRLREELLRRVNIALHPAKAEAVLFKDVIVQ</sequence>
<evidence type="ECO:0000256" key="4">
    <source>
        <dbReference type="ARBA" id="ARBA00022475"/>
    </source>
</evidence>
<dbReference type="Proteomes" id="UP000218288">
    <property type="component" value="Chromosome"/>
</dbReference>
<keyword evidence="8 10" id="KW-1133">Transmembrane helix</keyword>
<evidence type="ECO:0000313" key="13">
    <source>
        <dbReference type="Proteomes" id="UP000218288"/>
    </source>
</evidence>
<dbReference type="GO" id="GO:0005886">
    <property type="term" value="C:plasma membrane"/>
    <property type="evidence" value="ECO:0007669"/>
    <property type="project" value="UniProtKB-SubCell"/>
</dbReference>
<evidence type="ECO:0000313" key="12">
    <source>
        <dbReference type="EMBL" id="BAU91961.1"/>
    </source>
</evidence>
<dbReference type="PANTHER" id="PTHR35091:SF2">
    <property type="entry name" value="FLAGELLAR PROTEIN FLIL"/>
    <property type="match status" value="1"/>
</dbReference>
<name>A0A160PIW7_9HYPH</name>
<evidence type="ECO:0000256" key="8">
    <source>
        <dbReference type="ARBA" id="ARBA00022989"/>
    </source>
</evidence>
<protein>
    <recommendedName>
        <fullName evidence="10">Flagellar protein FliL</fullName>
    </recommendedName>
</protein>
<keyword evidence="12" id="KW-0282">Flagellum</keyword>
<evidence type="ECO:0000256" key="1">
    <source>
        <dbReference type="ARBA" id="ARBA00002254"/>
    </source>
</evidence>
<evidence type="ECO:0000256" key="6">
    <source>
        <dbReference type="ARBA" id="ARBA00022692"/>
    </source>
</evidence>
<keyword evidence="7 10" id="KW-0283">Flagellar rotation</keyword>
<evidence type="ECO:0000256" key="10">
    <source>
        <dbReference type="RuleBase" id="RU364125"/>
    </source>
</evidence>
<proteinExistence type="inferred from homology"/>
<dbReference type="PANTHER" id="PTHR35091">
    <property type="entry name" value="FLAGELLAR PROTEIN FLIL"/>
    <property type="match status" value="1"/>
</dbReference>
<evidence type="ECO:0000256" key="9">
    <source>
        <dbReference type="ARBA" id="ARBA00023136"/>
    </source>
</evidence>
<dbReference type="AlphaFoldDB" id="A0A160PIW7"/>
<keyword evidence="12" id="KW-0969">Cilium</keyword>
<feature type="region of interest" description="Disordered" evidence="11">
    <location>
        <begin position="1"/>
        <end position="39"/>
    </location>
</feature>
<gene>
    <name evidence="12" type="primary">fliL</name>
    <name evidence="12" type="ORF">MPPM_3356</name>
</gene>
<dbReference type="GO" id="GO:0009425">
    <property type="term" value="C:bacterial-type flagellum basal body"/>
    <property type="evidence" value="ECO:0007669"/>
    <property type="project" value="InterPro"/>
</dbReference>
<dbReference type="EMBL" id="AP014809">
    <property type="protein sequence ID" value="BAU91961.1"/>
    <property type="molecule type" value="Genomic_DNA"/>
</dbReference>
<reference evidence="12 13" key="1">
    <citation type="journal article" date="2016" name="Genome Announc.">
        <title>Complete Genome Sequence of Methylobacterium populi P-1M, Isolated from Pink-Pigmented Household Biofilm.</title>
        <authorList>
            <person name="Morohoshi T."/>
            <person name="Ikeda T."/>
        </authorList>
    </citation>
    <scope>NUCLEOTIDE SEQUENCE [LARGE SCALE GENOMIC DNA]</scope>
    <source>
        <strain evidence="12 13">P-1M</strain>
    </source>
</reference>
<feature type="transmembrane region" description="Helical" evidence="10">
    <location>
        <begin position="47"/>
        <end position="67"/>
    </location>
</feature>
<evidence type="ECO:0000256" key="3">
    <source>
        <dbReference type="ARBA" id="ARBA00008281"/>
    </source>
</evidence>
<keyword evidence="10" id="KW-0997">Cell inner membrane</keyword>
<organism evidence="12 13">
    <name type="scientific">Methylorubrum populi</name>
    <dbReference type="NCBI Taxonomy" id="223967"/>
    <lineage>
        <taxon>Bacteria</taxon>
        <taxon>Pseudomonadati</taxon>
        <taxon>Pseudomonadota</taxon>
        <taxon>Alphaproteobacteria</taxon>
        <taxon>Hyphomicrobiales</taxon>
        <taxon>Methylobacteriaceae</taxon>
        <taxon>Methylorubrum</taxon>
    </lineage>
</organism>
<evidence type="ECO:0000256" key="11">
    <source>
        <dbReference type="SAM" id="MobiDB-lite"/>
    </source>
</evidence>
<keyword evidence="12" id="KW-0966">Cell projection</keyword>
<dbReference type="NCBIfam" id="NF009420">
    <property type="entry name" value="PRK12785.1"/>
    <property type="match status" value="1"/>
</dbReference>
<dbReference type="GO" id="GO:0071978">
    <property type="term" value="P:bacterial-type flagellum-dependent swarming motility"/>
    <property type="evidence" value="ECO:0007669"/>
    <property type="project" value="TreeGrafter"/>
</dbReference>
<dbReference type="GO" id="GO:0006935">
    <property type="term" value="P:chemotaxis"/>
    <property type="evidence" value="ECO:0007669"/>
    <property type="project" value="UniProtKB-KW"/>
</dbReference>
<dbReference type="InterPro" id="IPR005503">
    <property type="entry name" value="FliL"/>
</dbReference>
<evidence type="ECO:0000256" key="5">
    <source>
        <dbReference type="ARBA" id="ARBA00022500"/>
    </source>
</evidence>
<comment type="subcellular location">
    <subcellularLocation>
        <location evidence="10">Cell inner membrane</location>
    </subcellularLocation>
    <subcellularLocation>
        <location evidence="2">Cell membrane</location>
        <topology evidence="2">Single-pass membrane protein</topology>
    </subcellularLocation>
</comment>
<evidence type="ECO:0000256" key="7">
    <source>
        <dbReference type="ARBA" id="ARBA00022779"/>
    </source>
</evidence>